<dbReference type="EMBL" id="JAEUBE010000366">
    <property type="protein sequence ID" value="KAH3663694.1"/>
    <property type="molecule type" value="Genomic_DNA"/>
</dbReference>
<proteinExistence type="predicted"/>
<sequence length="288" mass="33238">MNTDLDFWQFRKLHDKNDTLLDKVEKQLFRYALPNLPLWGPLAPAHDCTNLRALMGFAQSYVGLSLIMRIGGLKGLPVLRRVTSSFVRIVVGCGFIYGGSTELNNAWNPYNNPLYVETCFARDKALQDGEESTYWLGPKNFMPMTVSQYYNMKWMQVLTTTDVEKVSRSKIMEQYSEHHEKLRLSLEKTGTLGARVQEISSRPAPARAVRKEEVSSIMGVFHTDEDLSDPAVVEKYWFDNHPWIKLQVLTNTMYLASNIPRVAHIEEQEQQEQQQEQQELQEQVTTDE</sequence>
<organism evidence="2 3">
    <name type="scientific">Ogataea philodendri</name>
    <dbReference type="NCBI Taxonomy" id="1378263"/>
    <lineage>
        <taxon>Eukaryota</taxon>
        <taxon>Fungi</taxon>
        <taxon>Dikarya</taxon>
        <taxon>Ascomycota</taxon>
        <taxon>Saccharomycotina</taxon>
        <taxon>Pichiomycetes</taxon>
        <taxon>Pichiales</taxon>
        <taxon>Pichiaceae</taxon>
        <taxon>Ogataea</taxon>
    </lineage>
</organism>
<reference evidence="2" key="2">
    <citation type="submission" date="2021-01" db="EMBL/GenBank/DDBJ databases">
        <authorList>
            <person name="Schikora-Tamarit M.A."/>
        </authorList>
    </citation>
    <scope>NUCLEOTIDE SEQUENCE</scope>
    <source>
        <strain evidence="2">CBS6075</strain>
    </source>
</reference>
<reference evidence="2" key="1">
    <citation type="journal article" date="2021" name="Open Biol.">
        <title>Shared evolutionary footprints suggest mitochondrial oxidative damage underlies multiple complex I losses in fungi.</title>
        <authorList>
            <person name="Schikora-Tamarit M.A."/>
            <person name="Marcet-Houben M."/>
            <person name="Nosek J."/>
            <person name="Gabaldon T."/>
        </authorList>
    </citation>
    <scope>NUCLEOTIDE SEQUENCE</scope>
    <source>
        <strain evidence="2">CBS6075</strain>
    </source>
</reference>
<dbReference type="RefSeq" id="XP_046060030.1">
    <property type="nucleotide sequence ID" value="XM_046206244.1"/>
</dbReference>
<name>A0A9P8T2Z9_9ASCO</name>
<keyword evidence="3" id="KW-1185">Reference proteome</keyword>
<dbReference type="OrthoDB" id="3994887at2759"/>
<comment type="caution">
    <text evidence="2">The sequence shown here is derived from an EMBL/GenBank/DDBJ whole genome shotgun (WGS) entry which is preliminary data.</text>
</comment>
<feature type="region of interest" description="Disordered" evidence="1">
    <location>
        <begin position="267"/>
        <end position="288"/>
    </location>
</feature>
<dbReference type="AlphaFoldDB" id="A0A9P8T2Z9"/>
<dbReference type="Proteomes" id="UP000769157">
    <property type="component" value="Unassembled WGS sequence"/>
</dbReference>
<gene>
    <name evidence="2" type="ORF">OGAPHI_005095</name>
</gene>
<protein>
    <submittedName>
        <fullName evidence="2">Uncharacterized protein</fullName>
    </submittedName>
</protein>
<accession>A0A9P8T2Z9</accession>
<evidence type="ECO:0000256" key="1">
    <source>
        <dbReference type="SAM" id="MobiDB-lite"/>
    </source>
</evidence>
<evidence type="ECO:0000313" key="2">
    <source>
        <dbReference type="EMBL" id="KAH3663694.1"/>
    </source>
</evidence>
<dbReference type="GeneID" id="70237059"/>
<evidence type="ECO:0000313" key="3">
    <source>
        <dbReference type="Proteomes" id="UP000769157"/>
    </source>
</evidence>
<feature type="compositionally biased region" description="Low complexity" evidence="1">
    <location>
        <begin position="271"/>
        <end position="288"/>
    </location>
</feature>